<dbReference type="SMART" id="SM00906">
    <property type="entry name" value="Fungal_trans"/>
    <property type="match status" value="1"/>
</dbReference>
<dbReference type="Pfam" id="PF00172">
    <property type="entry name" value="Zn_clus"/>
    <property type="match status" value="1"/>
</dbReference>
<dbReference type="CDD" id="cd00067">
    <property type="entry name" value="GAL4"/>
    <property type="match status" value="1"/>
</dbReference>
<evidence type="ECO:0000256" key="2">
    <source>
        <dbReference type="ARBA" id="ARBA00022723"/>
    </source>
</evidence>
<keyword evidence="10" id="KW-1185">Reference proteome</keyword>
<dbReference type="Proteomes" id="UP001345691">
    <property type="component" value="Unassembled WGS sequence"/>
</dbReference>
<evidence type="ECO:0000256" key="5">
    <source>
        <dbReference type="ARBA" id="ARBA00023163"/>
    </source>
</evidence>
<name>A0ABR0JET3_9EURO</name>
<dbReference type="PANTHER" id="PTHR31001">
    <property type="entry name" value="UNCHARACTERIZED TRANSCRIPTIONAL REGULATORY PROTEIN"/>
    <property type="match status" value="1"/>
</dbReference>
<dbReference type="CDD" id="cd12148">
    <property type="entry name" value="fungal_TF_MHR"/>
    <property type="match status" value="1"/>
</dbReference>
<dbReference type="InterPro" id="IPR001138">
    <property type="entry name" value="Zn2Cys6_DnaBD"/>
</dbReference>
<keyword evidence="4" id="KW-0238">DNA-binding</keyword>
<keyword evidence="6" id="KW-0539">Nucleus</keyword>
<dbReference type="InterPro" id="IPR007219">
    <property type="entry name" value="XnlR_reg_dom"/>
</dbReference>
<evidence type="ECO:0000256" key="1">
    <source>
        <dbReference type="ARBA" id="ARBA00004123"/>
    </source>
</evidence>
<dbReference type="PROSITE" id="PS50048">
    <property type="entry name" value="ZN2_CY6_FUNGAL_2"/>
    <property type="match status" value="1"/>
</dbReference>
<dbReference type="Pfam" id="PF04082">
    <property type="entry name" value="Fungal_trans"/>
    <property type="match status" value="1"/>
</dbReference>
<sequence length="689" mass="77673">MDDPAATSRLTPGRSCVACRRRKIRCDRELPCSYCTKLHLQCVYPGPGQDGKPGNELLSRLKRIETSLERLESRVAHVSSPEIPESSRPVATAHQETLRGTQITAQSRSGRLVSEQGDTRYVTSSFWADLDEADRDETAEFLDDPSLITDSSPARPGRSQQNYTAVFGSAVHPAELVQSHPTQNHVFGLWQVFLENVDPVLKVIHVPVTQRQILQASQNLAQVPPAFESLMFSIYYAAVASIQCSASCRKLFQEERQTLLERYSAGVGRALSKSDFMSSPDVTSLQALTMYLVCARHSANKTYIFSMTGLLIRSAMKLGLHRDPATFGLSPFLAEMRRRLWWHIVILDVRSAEDNDMDPFICEHMFDTKFPANVNDADLDINMTEPVSAIRQRTEMTYTLTRFEGSYAARKLVFSSKFNEDNGYPHLSLPQKNDFIEALLADLEENHFKYCDSNIPICFLTVTSLRMVLAKVKLTINHPARDGLTGLTGARLNDLVQSSIEIIEYAHTLRTSDKYSRWVWLFQKYIEWDAVAFLLHTLNSAAIPDLVERAWKAVDTFFKAWQGHVPDGERRWGRLLNLRAKAAGKQSPESMAIINVGSNSTIAAVHRGQKEASTASTLTGLSIPVEPRNTFMAHEQDIMPISQAPLPQVFDPTIDVDHDEWNFDNVSYIMQEAPSWDMELDENSFNSWM</sequence>
<keyword evidence="2" id="KW-0479">Metal-binding</keyword>
<evidence type="ECO:0000259" key="8">
    <source>
        <dbReference type="PROSITE" id="PS50048"/>
    </source>
</evidence>
<accession>A0ABR0JET3</accession>
<protein>
    <recommendedName>
        <fullName evidence="8">Zn(2)-C6 fungal-type domain-containing protein</fullName>
    </recommendedName>
</protein>
<evidence type="ECO:0000313" key="10">
    <source>
        <dbReference type="Proteomes" id="UP001345691"/>
    </source>
</evidence>
<dbReference type="EMBL" id="JAVRRF010000009">
    <property type="protein sequence ID" value="KAK5061744.1"/>
    <property type="molecule type" value="Genomic_DNA"/>
</dbReference>
<proteinExistence type="predicted"/>
<evidence type="ECO:0000256" key="4">
    <source>
        <dbReference type="ARBA" id="ARBA00023125"/>
    </source>
</evidence>
<organism evidence="9 10">
    <name type="scientific">Exophiala sideris</name>
    <dbReference type="NCBI Taxonomy" id="1016849"/>
    <lineage>
        <taxon>Eukaryota</taxon>
        <taxon>Fungi</taxon>
        <taxon>Dikarya</taxon>
        <taxon>Ascomycota</taxon>
        <taxon>Pezizomycotina</taxon>
        <taxon>Eurotiomycetes</taxon>
        <taxon>Chaetothyriomycetidae</taxon>
        <taxon>Chaetothyriales</taxon>
        <taxon>Herpotrichiellaceae</taxon>
        <taxon>Exophiala</taxon>
    </lineage>
</organism>
<gene>
    <name evidence="9" type="ORF">LTR69_004926</name>
</gene>
<feature type="compositionally biased region" description="Polar residues" evidence="7">
    <location>
        <begin position="148"/>
        <end position="160"/>
    </location>
</feature>
<reference evidence="9 10" key="1">
    <citation type="submission" date="2023-08" db="EMBL/GenBank/DDBJ databases">
        <title>Black Yeasts Isolated from many extreme environments.</title>
        <authorList>
            <person name="Coleine C."/>
            <person name="Stajich J.E."/>
            <person name="Selbmann L."/>
        </authorList>
    </citation>
    <scope>NUCLEOTIDE SEQUENCE [LARGE SCALE GENOMIC DNA]</scope>
    <source>
        <strain evidence="9 10">CCFEE 6328</strain>
    </source>
</reference>
<dbReference type="InterPro" id="IPR050613">
    <property type="entry name" value="Sec_Metabolite_Reg"/>
</dbReference>
<keyword evidence="3" id="KW-0805">Transcription regulation</keyword>
<feature type="domain" description="Zn(2)-C6 fungal-type" evidence="8">
    <location>
        <begin position="15"/>
        <end position="44"/>
    </location>
</feature>
<evidence type="ECO:0000256" key="7">
    <source>
        <dbReference type="SAM" id="MobiDB-lite"/>
    </source>
</evidence>
<feature type="region of interest" description="Disordered" evidence="7">
    <location>
        <begin position="140"/>
        <end position="160"/>
    </location>
</feature>
<dbReference type="SUPFAM" id="SSF57701">
    <property type="entry name" value="Zn2/Cys6 DNA-binding domain"/>
    <property type="match status" value="1"/>
</dbReference>
<dbReference type="PANTHER" id="PTHR31001:SF50">
    <property type="entry name" value="ZN(II)2CYS6 TRANSCRIPTION FACTOR (EUROFUNG)"/>
    <property type="match status" value="1"/>
</dbReference>
<dbReference type="InterPro" id="IPR036864">
    <property type="entry name" value="Zn2-C6_fun-type_DNA-bd_sf"/>
</dbReference>
<dbReference type="SMART" id="SM00066">
    <property type="entry name" value="GAL4"/>
    <property type="match status" value="1"/>
</dbReference>
<comment type="subcellular location">
    <subcellularLocation>
        <location evidence="1">Nucleus</location>
    </subcellularLocation>
</comment>
<evidence type="ECO:0000256" key="6">
    <source>
        <dbReference type="ARBA" id="ARBA00023242"/>
    </source>
</evidence>
<keyword evidence="5" id="KW-0804">Transcription</keyword>
<comment type="caution">
    <text evidence="9">The sequence shown here is derived from an EMBL/GenBank/DDBJ whole genome shotgun (WGS) entry which is preliminary data.</text>
</comment>
<dbReference type="PROSITE" id="PS00463">
    <property type="entry name" value="ZN2_CY6_FUNGAL_1"/>
    <property type="match status" value="1"/>
</dbReference>
<dbReference type="Gene3D" id="4.10.240.10">
    <property type="entry name" value="Zn(2)-C6 fungal-type DNA-binding domain"/>
    <property type="match status" value="1"/>
</dbReference>
<evidence type="ECO:0000256" key="3">
    <source>
        <dbReference type="ARBA" id="ARBA00023015"/>
    </source>
</evidence>
<evidence type="ECO:0000313" key="9">
    <source>
        <dbReference type="EMBL" id="KAK5061744.1"/>
    </source>
</evidence>